<feature type="transmembrane region" description="Helical" evidence="1">
    <location>
        <begin position="214"/>
        <end position="235"/>
    </location>
</feature>
<gene>
    <name evidence="2" type="ORF">NCTC10485_00924</name>
</gene>
<keyword evidence="1" id="KW-1133">Transmembrane helix</keyword>
<dbReference type="AlphaFoldDB" id="A0A3S4V8A4"/>
<organism evidence="2 3">
    <name type="scientific">Mycolicibacterium chitae</name>
    <name type="common">Mycobacterium chitae</name>
    <dbReference type="NCBI Taxonomy" id="1792"/>
    <lineage>
        <taxon>Bacteria</taxon>
        <taxon>Bacillati</taxon>
        <taxon>Actinomycetota</taxon>
        <taxon>Actinomycetes</taxon>
        <taxon>Mycobacteriales</taxon>
        <taxon>Mycobacteriaceae</taxon>
        <taxon>Mycolicibacterium</taxon>
    </lineage>
</organism>
<reference evidence="2 3" key="1">
    <citation type="submission" date="2018-12" db="EMBL/GenBank/DDBJ databases">
        <authorList>
            <consortium name="Pathogen Informatics"/>
        </authorList>
    </citation>
    <scope>NUCLEOTIDE SEQUENCE [LARGE SCALE GENOMIC DNA]</scope>
    <source>
        <strain evidence="2 3">NCTC10485</strain>
    </source>
</reference>
<keyword evidence="3" id="KW-1185">Reference proteome</keyword>
<evidence type="ECO:0000313" key="2">
    <source>
        <dbReference type="EMBL" id="VEG46094.1"/>
    </source>
</evidence>
<keyword evidence="1" id="KW-0472">Membrane</keyword>
<feature type="transmembrane region" description="Helical" evidence="1">
    <location>
        <begin position="78"/>
        <end position="99"/>
    </location>
</feature>
<dbReference type="OrthoDB" id="4684947at2"/>
<feature type="transmembrane region" description="Helical" evidence="1">
    <location>
        <begin position="46"/>
        <end position="66"/>
    </location>
</feature>
<accession>A0A3S4V8A4</accession>
<feature type="transmembrane region" description="Helical" evidence="1">
    <location>
        <begin position="150"/>
        <end position="171"/>
    </location>
</feature>
<evidence type="ECO:0000256" key="1">
    <source>
        <dbReference type="SAM" id="Phobius"/>
    </source>
</evidence>
<feature type="transmembrane region" description="Helical" evidence="1">
    <location>
        <begin position="105"/>
        <end position="129"/>
    </location>
</feature>
<evidence type="ECO:0000313" key="3">
    <source>
        <dbReference type="Proteomes" id="UP000282551"/>
    </source>
</evidence>
<dbReference type="RefSeq" id="WP_126332647.1">
    <property type="nucleotide sequence ID" value="NZ_AP022604.1"/>
</dbReference>
<dbReference type="Proteomes" id="UP000282551">
    <property type="component" value="Chromosome"/>
</dbReference>
<protein>
    <submittedName>
        <fullName evidence="2">Uncharacterized protein</fullName>
    </submittedName>
</protein>
<keyword evidence="1" id="KW-0812">Transmembrane</keyword>
<feature type="transmembrane region" description="Helical" evidence="1">
    <location>
        <begin position="247"/>
        <end position="264"/>
    </location>
</feature>
<name>A0A3S4V8A4_MYCCI</name>
<feature type="transmembrane region" description="Helical" evidence="1">
    <location>
        <begin position="284"/>
        <end position="306"/>
    </location>
</feature>
<sequence>MTEARGTTSSRAVLGVVFLLVLGFSYSEEIVSGVFELIGQADNEEWRIALIVVDLAIQAGVAALKRSIGRADGSPPRLWRAWWLGFVIVMGADLVLLGLTDSPPVWVDVLSSTLFAAALTVLMTTSLNADPLTLFSSSRRARTPVDWRRVRAIVPLMVGVFACYLAATIYIDYFDVDVVRALDPETAAEVEQLPLTEQLAIKTQLCSGAVAPAYFQQIVAIIPLLLLTLGVEFNYFRRTLEDPAQRAATAATVTLLSLALVAALSTLPWVGQGCDEILAAWHEYLAFIVTVQGVFTGLATLVWVLVASTPDRADTAP</sequence>
<dbReference type="EMBL" id="LR134355">
    <property type="protein sequence ID" value="VEG46094.1"/>
    <property type="molecule type" value="Genomic_DNA"/>
</dbReference>
<proteinExistence type="predicted"/>